<feature type="chain" id="PRO_5041150483" evidence="1">
    <location>
        <begin position="22"/>
        <end position="107"/>
    </location>
</feature>
<dbReference type="OMA" id="MAPKPFQ"/>
<organism evidence="2 4">
    <name type="scientific">Romanomermis culicivorax</name>
    <name type="common">Nematode worm</name>
    <dbReference type="NCBI Taxonomy" id="13658"/>
    <lineage>
        <taxon>Eukaryota</taxon>
        <taxon>Metazoa</taxon>
        <taxon>Ecdysozoa</taxon>
        <taxon>Nematoda</taxon>
        <taxon>Enoplea</taxon>
        <taxon>Dorylaimia</taxon>
        <taxon>Mermithida</taxon>
        <taxon>Mermithoidea</taxon>
        <taxon>Mermithidae</taxon>
        <taxon>Romanomermis</taxon>
    </lineage>
</organism>
<dbReference type="Gene3D" id="3.50.4.10">
    <property type="entry name" value="Hepatocyte Growth Factor"/>
    <property type="match status" value="1"/>
</dbReference>
<protein>
    <submittedName>
        <fullName evidence="3 4">Apple domain-containing protein</fullName>
    </submittedName>
</protein>
<feature type="signal peptide" evidence="1">
    <location>
        <begin position="1"/>
        <end position="21"/>
    </location>
</feature>
<dbReference type="AlphaFoldDB" id="A0A915KIK4"/>
<dbReference type="Proteomes" id="UP000887565">
    <property type="component" value="Unplaced"/>
</dbReference>
<accession>A0A915KIK4</accession>
<evidence type="ECO:0000313" key="3">
    <source>
        <dbReference type="WBParaSite" id="nRc.2.0.1.t18979-RA"/>
    </source>
</evidence>
<dbReference type="WBParaSite" id="nRc.2.0.1.t38235-RA">
    <property type="protein sequence ID" value="nRc.2.0.1.t38235-RA"/>
    <property type="gene ID" value="nRc.2.0.1.g38235"/>
</dbReference>
<keyword evidence="2" id="KW-1185">Reference proteome</keyword>
<dbReference type="WBParaSite" id="nRc.2.0.1.t18979-RA">
    <property type="protein sequence ID" value="nRc.2.0.1.t18979-RA"/>
    <property type="gene ID" value="nRc.2.0.1.g18979"/>
</dbReference>
<proteinExistence type="predicted"/>
<name>A0A915KIK4_ROMCU</name>
<evidence type="ECO:0000256" key="1">
    <source>
        <dbReference type="SAM" id="SignalP"/>
    </source>
</evidence>
<sequence length="107" mass="12202">MSTFSALSLLICLIMMHNVEPNYQKSYNNGYEILWRQDCDFAGNDFTNLRSLPEQCGSRCTENSNCTHFAWFNGVCYLKRSTWWKIGYTAAPKPNCLCGIVVSRAKG</sequence>
<reference evidence="3 4" key="1">
    <citation type="submission" date="2022-11" db="UniProtKB">
        <authorList>
            <consortium name="WormBaseParasite"/>
        </authorList>
    </citation>
    <scope>IDENTIFICATION</scope>
</reference>
<evidence type="ECO:0000313" key="2">
    <source>
        <dbReference type="Proteomes" id="UP000887565"/>
    </source>
</evidence>
<evidence type="ECO:0000313" key="4">
    <source>
        <dbReference type="WBParaSite" id="nRc.2.0.1.t38235-RA"/>
    </source>
</evidence>
<keyword evidence="1" id="KW-0732">Signal</keyword>